<organism evidence="1 2">
    <name type="scientific">Actinocrispum wychmicini</name>
    <dbReference type="NCBI Taxonomy" id="1213861"/>
    <lineage>
        <taxon>Bacteria</taxon>
        <taxon>Bacillati</taxon>
        <taxon>Actinomycetota</taxon>
        <taxon>Actinomycetes</taxon>
        <taxon>Pseudonocardiales</taxon>
        <taxon>Pseudonocardiaceae</taxon>
        <taxon>Actinocrispum</taxon>
    </lineage>
</organism>
<dbReference type="InterPro" id="IPR020109">
    <property type="entry name" value="Holin_r1t"/>
</dbReference>
<evidence type="ECO:0000313" key="2">
    <source>
        <dbReference type="Proteomes" id="UP000295680"/>
    </source>
</evidence>
<dbReference type="Pfam" id="PF16945">
    <property type="entry name" value="Phage_r1t_holin"/>
    <property type="match status" value="1"/>
</dbReference>
<protein>
    <submittedName>
        <fullName evidence="1">Phage r1t holin</fullName>
    </submittedName>
</protein>
<dbReference type="AlphaFoldDB" id="A0A4R2JIW1"/>
<keyword evidence="2" id="KW-1185">Reference proteome</keyword>
<accession>A0A4R2JIW1</accession>
<dbReference type="EMBL" id="SLWS01000006">
    <property type="protein sequence ID" value="TCO56918.1"/>
    <property type="molecule type" value="Genomic_DNA"/>
</dbReference>
<proteinExistence type="predicted"/>
<reference evidence="1 2" key="1">
    <citation type="submission" date="2019-03" db="EMBL/GenBank/DDBJ databases">
        <title>Genomic Encyclopedia of Type Strains, Phase IV (KMG-IV): sequencing the most valuable type-strain genomes for metagenomic binning, comparative biology and taxonomic classification.</title>
        <authorList>
            <person name="Goeker M."/>
        </authorList>
    </citation>
    <scope>NUCLEOTIDE SEQUENCE [LARGE SCALE GENOMIC DNA]</scope>
    <source>
        <strain evidence="1 2">DSM 45934</strain>
    </source>
</reference>
<name>A0A4R2JIW1_9PSEU</name>
<sequence length="76" mass="7663">MFSAAYLKDLAERALSSFAGGVLTVLGGDAVNVWNVDYKMALGVGIGAALVSALKGLAAKGVGDSDTAAFLSARRD</sequence>
<dbReference type="RefSeq" id="WP_165960642.1">
    <property type="nucleotide sequence ID" value="NZ_SLWS01000006.1"/>
</dbReference>
<gene>
    <name evidence="1" type="ORF">EV192_106393</name>
</gene>
<comment type="caution">
    <text evidence="1">The sequence shown here is derived from an EMBL/GenBank/DDBJ whole genome shotgun (WGS) entry which is preliminary data.</text>
</comment>
<dbReference type="Proteomes" id="UP000295680">
    <property type="component" value="Unassembled WGS sequence"/>
</dbReference>
<evidence type="ECO:0000313" key="1">
    <source>
        <dbReference type="EMBL" id="TCO56918.1"/>
    </source>
</evidence>